<name>A0AAU9JAE2_9CILI</name>
<evidence type="ECO:0000256" key="1">
    <source>
        <dbReference type="SAM" id="Phobius"/>
    </source>
</evidence>
<feature type="transmembrane region" description="Helical" evidence="1">
    <location>
        <begin position="17"/>
        <end position="42"/>
    </location>
</feature>
<evidence type="ECO:0000313" key="3">
    <source>
        <dbReference type="Proteomes" id="UP001162131"/>
    </source>
</evidence>
<evidence type="ECO:0000313" key="2">
    <source>
        <dbReference type="EMBL" id="CAG9325104.1"/>
    </source>
</evidence>
<sequence length="114" mass="12574">MKPEIWELTHRLWGIEISIYDMCIIAFNLLMVIFAALCFAIACCEKKESMQGNYQTNGYANIGDTGNLKAFKIGGQAGPTKRKSTFRIPSNKNIKEDISCSVCGIGLVFSSQIG</sequence>
<accession>A0AAU9JAE2</accession>
<proteinExistence type="predicted"/>
<dbReference type="Proteomes" id="UP001162131">
    <property type="component" value="Unassembled WGS sequence"/>
</dbReference>
<dbReference type="EMBL" id="CAJZBQ010000037">
    <property type="protein sequence ID" value="CAG9325104.1"/>
    <property type="molecule type" value="Genomic_DNA"/>
</dbReference>
<keyword evidence="3" id="KW-1185">Reference proteome</keyword>
<protein>
    <submittedName>
        <fullName evidence="2">Uncharacterized protein</fullName>
    </submittedName>
</protein>
<keyword evidence="1" id="KW-0812">Transmembrane</keyword>
<keyword evidence="1" id="KW-1133">Transmembrane helix</keyword>
<gene>
    <name evidence="2" type="ORF">BSTOLATCC_MIC37850</name>
</gene>
<comment type="caution">
    <text evidence="2">The sequence shown here is derived from an EMBL/GenBank/DDBJ whole genome shotgun (WGS) entry which is preliminary data.</text>
</comment>
<reference evidence="2" key="1">
    <citation type="submission" date="2021-09" db="EMBL/GenBank/DDBJ databases">
        <authorList>
            <consortium name="AG Swart"/>
            <person name="Singh M."/>
            <person name="Singh A."/>
            <person name="Seah K."/>
            <person name="Emmerich C."/>
        </authorList>
    </citation>
    <scope>NUCLEOTIDE SEQUENCE</scope>
    <source>
        <strain evidence="2">ATCC30299</strain>
    </source>
</reference>
<dbReference type="AlphaFoldDB" id="A0AAU9JAE2"/>
<keyword evidence="1" id="KW-0472">Membrane</keyword>
<organism evidence="2 3">
    <name type="scientific">Blepharisma stoltei</name>
    <dbReference type="NCBI Taxonomy" id="1481888"/>
    <lineage>
        <taxon>Eukaryota</taxon>
        <taxon>Sar</taxon>
        <taxon>Alveolata</taxon>
        <taxon>Ciliophora</taxon>
        <taxon>Postciliodesmatophora</taxon>
        <taxon>Heterotrichea</taxon>
        <taxon>Heterotrichida</taxon>
        <taxon>Blepharismidae</taxon>
        <taxon>Blepharisma</taxon>
    </lineage>
</organism>